<sequence length="511" mass="58593">MGNTPTKLYPEGPTYNDTEFVNDADILNHKNYKNRSKNVSLANTLLNPNSNSMVGENYTNNTRQKQYSIFNKIDRDKDRKKYVKDREKLKEIHARGLVVKYDECCDGGFLAPFGCYNFDKLDYNIDIVRSLIIERKLAPFYTPLQDFDETWSREEIIKIVDGLPLHATFEENLEEFEDVPIGDLKKPNFDYLVDRSLSKREQRRQHAMIFKARLYRKRLIWQETANESFLEDKVDAKKNKIKNRYLPSDDLKYSLYKNGMECPICFLHIPGPLNYSKCCQQPICTECFVQIKRSEPHFPHEEVDPTKPITDDNSKDPNLLISEPSNCPYCATPNFSITYTPPTNRRTGIGGIPPSDYCEVAQNEIQKQEISGQEKENKETLGSPTSISASASPLSSSSSSSSGNKHKDIIISNIITSDDIRPDWEAKLKKERSRLAKRAANATAIHVSNQLVDPEYSLRQNSNTSSPAKYSVRGTNSKTKRKQLSLEELEEQMIKQAIQLSLEDQEKSKKK</sequence>
<evidence type="ECO:0000313" key="3">
    <source>
        <dbReference type="EMBL" id="KAK5779252.1"/>
    </source>
</evidence>
<gene>
    <name evidence="3" type="ORF">RI543_003140</name>
</gene>
<dbReference type="EMBL" id="JAWIZZ010000047">
    <property type="protein sequence ID" value="KAK5779252.1"/>
    <property type="molecule type" value="Genomic_DNA"/>
</dbReference>
<evidence type="ECO:0008006" key="5">
    <source>
        <dbReference type="Google" id="ProtNLM"/>
    </source>
</evidence>
<dbReference type="InterPro" id="IPR003903">
    <property type="entry name" value="UIM_dom"/>
</dbReference>
<dbReference type="AlphaFoldDB" id="A0AAN8A6S0"/>
<dbReference type="InterPro" id="IPR039301">
    <property type="entry name" value="Sip5/DA2"/>
</dbReference>
<dbReference type="PANTHER" id="PTHR31315">
    <property type="entry name" value="PROTEIN SIP5"/>
    <property type="match status" value="1"/>
</dbReference>
<feature type="compositionally biased region" description="Polar residues" evidence="2">
    <location>
        <begin position="458"/>
        <end position="477"/>
    </location>
</feature>
<feature type="region of interest" description="Disordered" evidence="2">
    <location>
        <begin position="368"/>
        <end position="405"/>
    </location>
</feature>
<dbReference type="PANTHER" id="PTHR31315:SF1">
    <property type="entry name" value="PROTEIN SIP5"/>
    <property type="match status" value="1"/>
</dbReference>
<comment type="caution">
    <text evidence="3">The sequence shown here is derived from an EMBL/GenBank/DDBJ whole genome shotgun (WGS) entry which is preliminary data.</text>
</comment>
<dbReference type="PROSITE" id="PS50330">
    <property type="entry name" value="UIM"/>
    <property type="match status" value="1"/>
</dbReference>
<feature type="region of interest" description="Disordered" evidence="2">
    <location>
        <begin position="456"/>
        <end position="482"/>
    </location>
</feature>
<evidence type="ECO:0000256" key="1">
    <source>
        <dbReference type="ARBA" id="ARBA00010402"/>
    </source>
</evidence>
<dbReference type="Proteomes" id="UP001306508">
    <property type="component" value="Unassembled WGS sequence"/>
</dbReference>
<reference evidence="4" key="1">
    <citation type="submission" date="2023-07" db="EMBL/GenBank/DDBJ databases">
        <title>A draft genome of Kazachstania heterogenica Y-27499.</title>
        <authorList>
            <person name="Donic C."/>
            <person name="Kralova J.S."/>
            <person name="Fidel L."/>
            <person name="Ben-Dor S."/>
            <person name="Jung S."/>
        </authorList>
    </citation>
    <scope>NUCLEOTIDE SEQUENCE [LARGE SCALE GENOMIC DNA]</scope>
    <source>
        <strain evidence="4">Y27499</strain>
    </source>
</reference>
<accession>A0AAN8A6S0</accession>
<organism evidence="3 4">
    <name type="scientific">Arxiozyma heterogenica</name>
    <dbReference type="NCBI Taxonomy" id="278026"/>
    <lineage>
        <taxon>Eukaryota</taxon>
        <taxon>Fungi</taxon>
        <taxon>Dikarya</taxon>
        <taxon>Ascomycota</taxon>
        <taxon>Saccharomycotina</taxon>
        <taxon>Saccharomycetes</taxon>
        <taxon>Saccharomycetales</taxon>
        <taxon>Saccharomycetaceae</taxon>
        <taxon>Arxiozyma</taxon>
    </lineage>
</organism>
<name>A0AAN8A6S0_9SACH</name>
<evidence type="ECO:0000313" key="4">
    <source>
        <dbReference type="Proteomes" id="UP001306508"/>
    </source>
</evidence>
<comment type="similarity">
    <text evidence="1">Belongs to the SIP5 family.</text>
</comment>
<dbReference type="GO" id="GO:0005737">
    <property type="term" value="C:cytoplasm"/>
    <property type="evidence" value="ECO:0007669"/>
    <property type="project" value="TreeGrafter"/>
</dbReference>
<protein>
    <recommendedName>
        <fullName evidence="5">Protein SIP5</fullName>
    </recommendedName>
</protein>
<evidence type="ECO:0000256" key="2">
    <source>
        <dbReference type="SAM" id="MobiDB-lite"/>
    </source>
</evidence>
<dbReference type="CDD" id="cd24139">
    <property type="entry name" value="SIP5-like"/>
    <property type="match status" value="1"/>
</dbReference>
<keyword evidence="4" id="KW-1185">Reference proteome</keyword>
<proteinExistence type="inferred from homology"/>
<feature type="compositionally biased region" description="Low complexity" evidence="2">
    <location>
        <begin position="383"/>
        <end position="402"/>
    </location>
</feature>